<dbReference type="EMBL" id="PFLX01000022">
    <property type="protein sequence ID" value="PIY90921.1"/>
    <property type="molecule type" value="Genomic_DNA"/>
</dbReference>
<keyword evidence="1" id="KW-0472">Membrane</keyword>
<evidence type="ECO:0000313" key="3">
    <source>
        <dbReference type="Proteomes" id="UP000230055"/>
    </source>
</evidence>
<dbReference type="AlphaFoldDB" id="A0A2M7R7Y5"/>
<sequence>MINLETLNIIIFILKIVIFLLTFVFLSGIIYLLSKTEWLKRIFLIDFIEFLKFRSYEMPRASKKWKKIMGRLEPGTESEAKLAIIEADDLLNEILKRMEYEGETLGEKLKKVKKTILPNLDEVFQVHKIKSDIIYDPGFRLTLEQAKIFLGIYERALSNLEAI</sequence>
<protein>
    <recommendedName>
        <fullName evidence="4">DUF4129 domain-containing protein</fullName>
    </recommendedName>
</protein>
<accession>A0A2M7R7Y5</accession>
<evidence type="ECO:0000256" key="1">
    <source>
        <dbReference type="SAM" id="Phobius"/>
    </source>
</evidence>
<gene>
    <name evidence="2" type="ORF">COY72_00940</name>
</gene>
<organism evidence="2 3">
    <name type="scientific">Candidatus Nealsonbacteria bacterium CG_4_10_14_0_8_um_filter_35_10</name>
    <dbReference type="NCBI Taxonomy" id="1974683"/>
    <lineage>
        <taxon>Bacteria</taxon>
        <taxon>Candidatus Nealsoniibacteriota</taxon>
    </lineage>
</organism>
<keyword evidence="1" id="KW-0812">Transmembrane</keyword>
<evidence type="ECO:0000313" key="2">
    <source>
        <dbReference type="EMBL" id="PIY90921.1"/>
    </source>
</evidence>
<dbReference type="Proteomes" id="UP000230055">
    <property type="component" value="Unassembled WGS sequence"/>
</dbReference>
<proteinExistence type="predicted"/>
<evidence type="ECO:0008006" key="4">
    <source>
        <dbReference type="Google" id="ProtNLM"/>
    </source>
</evidence>
<keyword evidence="1" id="KW-1133">Transmembrane helix</keyword>
<feature type="transmembrane region" description="Helical" evidence="1">
    <location>
        <begin position="6"/>
        <end position="33"/>
    </location>
</feature>
<comment type="caution">
    <text evidence="2">The sequence shown here is derived from an EMBL/GenBank/DDBJ whole genome shotgun (WGS) entry which is preliminary data.</text>
</comment>
<reference evidence="3" key="1">
    <citation type="submission" date="2017-09" db="EMBL/GenBank/DDBJ databases">
        <title>Depth-based differentiation of microbial function through sediment-hosted aquifers and enrichment of novel symbionts in the deep terrestrial subsurface.</title>
        <authorList>
            <person name="Probst A.J."/>
            <person name="Ladd B."/>
            <person name="Jarett J.K."/>
            <person name="Geller-Mcgrath D.E."/>
            <person name="Sieber C.M.K."/>
            <person name="Emerson J.B."/>
            <person name="Anantharaman K."/>
            <person name="Thomas B.C."/>
            <person name="Malmstrom R."/>
            <person name="Stieglmeier M."/>
            <person name="Klingl A."/>
            <person name="Woyke T."/>
            <person name="Ryan C.M."/>
            <person name="Banfield J.F."/>
        </authorList>
    </citation>
    <scope>NUCLEOTIDE SEQUENCE [LARGE SCALE GENOMIC DNA]</scope>
</reference>
<name>A0A2M7R7Y5_9BACT</name>